<feature type="transmembrane region" description="Helical" evidence="11">
    <location>
        <begin position="171"/>
        <end position="190"/>
    </location>
</feature>
<keyword evidence="7 11" id="KW-0472">Membrane</keyword>
<dbReference type="GO" id="GO:0015250">
    <property type="term" value="F:water channel activity"/>
    <property type="evidence" value="ECO:0007669"/>
    <property type="project" value="TreeGrafter"/>
</dbReference>
<dbReference type="AlphaFoldDB" id="A0A6A5K2E0"/>
<feature type="transmembrane region" description="Helical" evidence="11">
    <location>
        <begin position="45"/>
        <end position="64"/>
    </location>
</feature>
<evidence type="ECO:0000256" key="1">
    <source>
        <dbReference type="ARBA" id="ARBA00004141"/>
    </source>
</evidence>
<dbReference type="Gene3D" id="1.20.1080.10">
    <property type="entry name" value="Glycerol uptake facilitator protein"/>
    <property type="match status" value="1"/>
</dbReference>
<feature type="compositionally biased region" description="Low complexity" evidence="10">
    <location>
        <begin position="402"/>
        <end position="424"/>
    </location>
</feature>
<evidence type="ECO:0000256" key="8">
    <source>
        <dbReference type="ARBA" id="ARBA00034651"/>
    </source>
</evidence>
<dbReference type="PANTHER" id="PTHR19139:SF199">
    <property type="entry name" value="MIP17260P"/>
    <property type="match status" value="1"/>
</dbReference>
<gene>
    <name evidence="12" type="ORF">BDW02DRAFT_76710</name>
</gene>
<feature type="transmembrane region" description="Helical" evidence="11">
    <location>
        <begin position="84"/>
        <end position="103"/>
    </location>
</feature>
<evidence type="ECO:0000256" key="9">
    <source>
        <dbReference type="RuleBase" id="RU000477"/>
    </source>
</evidence>
<dbReference type="Proteomes" id="UP000800040">
    <property type="component" value="Unassembled WGS sequence"/>
</dbReference>
<evidence type="ECO:0000256" key="7">
    <source>
        <dbReference type="ARBA" id="ARBA00023136"/>
    </source>
</evidence>
<evidence type="ECO:0000313" key="12">
    <source>
        <dbReference type="EMBL" id="KAF1830961.1"/>
    </source>
</evidence>
<evidence type="ECO:0000256" key="3">
    <source>
        <dbReference type="ARBA" id="ARBA00022448"/>
    </source>
</evidence>
<feature type="transmembrane region" description="Helical" evidence="11">
    <location>
        <begin position="239"/>
        <end position="259"/>
    </location>
</feature>
<evidence type="ECO:0000256" key="4">
    <source>
        <dbReference type="ARBA" id="ARBA00022692"/>
    </source>
</evidence>
<evidence type="ECO:0000256" key="11">
    <source>
        <dbReference type="SAM" id="Phobius"/>
    </source>
</evidence>
<comment type="similarity">
    <text evidence="2 9">Belongs to the MIP/aquaporin (TC 1.A.8) family.</text>
</comment>
<comment type="subcellular location">
    <subcellularLocation>
        <location evidence="1">Membrane</location>
        <topology evidence="1">Multi-pass membrane protein</topology>
    </subcellularLocation>
</comment>
<keyword evidence="13" id="KW-1185">Reference proteome</keyword>
<dbReference type="SUPFAM" id="SSF81338">
    <property type="entry name" value="Aquaporin-like"/>
    <property type="match status" value="1"/>
</dbReference>
<name>A0A6A5K2E0_9PLEO</name>
<dbReference type="Pfam" id="PF00230">
    <property type="entry name" value="MIP"/>
    <property type="match status" value="1"/>
</dbReference>
<dbReference type="EMBL" id="ML975378">
    <property type="protein sequence ID" value="KAF1830961.1"/>
    <property type="molecule type" value="Genomic_DNA"/>
</dbReference>
<dbReference type="FunFam" id="1.20.1080.10:FF:000014">
    <property type="entry name" value="Aquaporin 1"/>
    <property type="match status" value="1"/>
</dbReference>
<evidence type="ECO:0000256" key="6">
    <source>
        <dbReference type="ARBA" id="ARBA00022989"/>
    </source>
</evidence>
<feature type="region of interest" description="Disordered" evidence="10">
    <location>
        <begin position="288"/>
        <end position="317"/>
    </location>
</feature>
<keyword evidence="6 11" id="KW-1133">Transmembrane helix</keyword>
<proteinExistence type="inferred from homology"/>
<dbReference type="PRINTS" id="PR00783">
    <property type="entry name" value="MINTRINSICP"/>
</dbReference>
<evidence type="ECO:0000256" key="5">
    <source>
        <dbReference type="ARBA" id="ARBA00022737"/>
    </source>
</evidence>
<feature type="transmembrane region" description="Helical" evidence="11">
    <location>
        <begin position="109"/>
        <end position="127"/>
    </location>
</feature>
<feature type="region of interest" description="Disordered" evidence="10">
    <location>
        <begin position="374"/>
        <end position="424"/>
    </location>
</feature>
<feature type="transmembrane region" description="Helical" evidence="11">
    <location>
        <begin position="197"/>
        <end position="219"/>
    </location>
</feature>
<dbReference type="GO" id="GO:0005886">
    <property type="term" value="C:plasma membrane"/>
    <property type="evidence" value="ECO:0007669"/>
    <property type="project" value="TreeGrafter"/>
</dbReference>
<evidence type="ECO:0000256" key="2">
    <source>
        <dbReference type="ARBA" id="ARBA00006175"/>
    </source>
</evidence>
<feature type="transmembrane region" description="Helical" evidence="11">
    <location>
        <begin position="132"/>
        <end position="151"/>
    </location>
</feature>
<evidence type="ECO:0000313" key="13">
    <source>
        <dbReference type="Proteomes" id="UP000800040"/>
    </source>
</evidence>
<protein>
    <submittedName>
        <fullName evidence="12">Aquaporin-like protein</fullName>
    </submittedName>
</protein>
<accession>A0A6A5K2E0</accession>
<dbReference type="OrthoDB" id="3222at2759"/>
<comment type="catalytic activity">
    <reaction evidence="8">
        <text>H2O(in) = H2O(out)</text>
        <dbReference type="Rhea" id="RHEA:29667"/>
        <dbReference type="ChEBI" id="CHEBI:15377"/>
    </reaction>
</comment>
<evidence type="ECO:0000256" key="10">
    <source>
        <dbReference type="SAM" id="MobiDB-lite"/>
    </source>
</evidence>
<feature type="compositionally biased region" description="Low complexity" evidence="10">
    <location>
        <begin position="290"/>
        <end position="312"/>
    </location>
</feature>
<dbReference type="InterPro" id="IPR023271">
    <property type="entry name" value="Aquaporin-like"/>
</dbReference>
<organism evidence="12 13">
    <name type="scientific">Decorospora gaudefroyi</name>
    <dbReference type="NCBI Taxonomy" id="184978"/>
    <lineage>
        <taxon>Eukaryota</taxon>
        <taxon>Fungi</taxon>
        <taxon>Dikarya</taxon>
        <taxon>Ascomycota</taxon>
        <taxon>Pezizomycotina</taxon>
        <taxon>Dothideomycetes</taxon>
        <taxon>Pleosporomycetidae</taxon>
        <taxon>Pleosporales</taxon>
        <taxon>Pleosporineae</taxon>
        <taxon>Pleosporaceae</taxon>
        <taxon>Decorospora</taxon>
    </lineage>
</organism>
<keyword evidence="3 9" id="KW-0813">Transport</keyword>
<keyword evidence="5" id="KW-0677">Repeat</keyword>
<dbReference type="InterPro" id="IPR034294">
    <property type="entry name" value="Aquaporin_transptr"/>
</dbReference>
<keyword evidence="4 9" id="KW-0812">Transmembrane</keyword>
<dbReference type="PANTHER" id="PTHR19139">
    <property type="entry name" value="AQUAPORIN TRANSPORTER"/>
    <property type="match status" value="1"/>
</dbReference>
<sequence>MNHQRPSESFMVLPGMKPKFTSDPSHPGEPRLPGFGWLPNRVRHLFITFAGEFVGTFLFLFFAFAATQVANNLRGIRPMDVGTLLYISLAFGFSLGVTVWVFFRISGGLFNPAVTVAMGLIGALGWLRVLLLVFAQIVAAICAAAVVYGLFPGPLSVNTTLSPETSVVRGLFIEMFLTFMLVFTIFMLAAEKHRATFIAPIGIGLALFICELAGVYFTGGSLNPARSFGPSVVTGVWPGIHWIYWLGPLLGAILAVVFYRLMKVLEYETANPGADFDGRDTYPQATGTAQTHLQTVQTPQTTQTFRTAQTSTSPGLFLNTYPDLPAGRHATDGTNEHDFAARSSIRDMEKPATPMQAYIHGLDGHRSAAARVNHPEDRPRAHHQRRDSSPHESASDISYRNGPSAESGSSESWTGSSSSGRSSQ</sequence>
<dbReference type="InterPro" id="IPR000425">
    <property type="entry name" value="MIP"/>
</dbReference>
<reference evidence="12" key="1">
    <citation type="submission" date="2020-01" db="EMBL/GenBank/DDBJ databases">
        <authorList>
            <consortium name="DOE Joint Genome Institute"/>
            <person name="Haridas S."/>
            <person name="Albert R."/>
            <person name="Binder M."/>
            <person name="Bloem J."/>
            <person name="Labutti K."/>
            <person name="Salamov A."/>
            <person name="Andreopoulos B."/>
            <person name="Baker S.E."/>
            <person name="Barry K."/>
            <person name="Bills G."/>
            <person name="Bluhm B.H."/>
            <person name="Cannon C."/>
            <person name="Castanera R."/>
            <person name="Culley D.E."/>
            <person name="Daum C."/>
            <person name="Ezra D."/>
            <person name="Gonzalez J.B."/>
            <person name="Henrissat B."/>
            <person name="Kuo A."/>
            <person name="Liang C."/>
            <person name="Lipzen A."/>
            <person name="Lutzoni F."/>
            <person name="Magnuson J."/>
            <person name="Mondo S."/>
            <person name="Nolan M."/>
            <person name="Ohm R."/>
            <person name="Pangilinan J."/>
            <person name="Park H.-J."/>
            <person name="Ramirez L."/>
            <person name="Alfaro M."/>
            <person name="Sun H."/>
            <person name="Tritt A."/>
            <person name="Yoshinaga Y."/>
            <person name="Zwiers L.-H."/>
            <person name="Turgeon B.G."/>
            <person name="Goodwin S.B."/>
            <person name="Spatafora J.W."/>
            <person name="Crous P.W."/>
            <person name="Grigoriev I.V."/>
        </authorList>
    </citation>
    <scope>NUCLEOTIDE SEQUENCE</scope>
    <source>
        <strain evidence="12">P77</strain>
    </source>
</reference>